<dbReference type="GO" id="GO:0006040">
    <property type="term" value="P:amino sugar metabolic process"/>
    <property type="evidence" value="ECO:0007669"/>
    <property type="project" value="InterPro"/>
</dbReference>
<gene>
    <name evidence="1" type="ORF">KK062_07865</name>
</gene>
<dbReference type="SUPFAM" id="SSF53067">
    <property type="entry name" value="Actin-like ATPase domain"/>
    <property type="match status" value="1"/>
</dbReference>
<protein>
    <submittedName>
        <fullName evidence="1">Anhydro-N-acetylmuramic acid kinase</fullName>
        <ecNumber evidence="1">2.7.1.170</ecNumber>
    </submittedName>
</protein>
<name>A0AAP2GPD2_9BACT</name>
<proteinExistence type="predicted"/>
<dbReference type="RefSeq" id="WP_254083724.1">
    <property type="nucleotide sequence ID" value="NZ_JAHESE010000005.1"/>
</dbReference>
<dbReference type="InterPro" id="IPR005338">
    <property type="entry name" value="Anhydro_N_Ac-Mur_kinase"/>
</dbReference>
<dbReference type="GO" id="GO:0016773">
    <property type="term" value="F:phosphotransferase activity, alcohol group as acceptor"/>
    <property type="evidence" value="ECO:0007669"/>
    <property type="project" value="InterPro"/>
</dbReference>
<comment type="caution">
    <text evidence="1">The sequence shown here is derived from an EMBL/GenBank/DDBJ whole genome shotgun (WGS) entry which is preliminary data.</text>
</comment>
<dbReference type="Proteomes" id="UP001319080">
    <property type="component" value="Unassembled WGS sequence"/>
</dbReference>
<evidence type="ECO:0000313" key="2">
    <source>
        <dbReference type="Proteomes" id="UP001319080"/>
    </source>
</evidence>
<dbReference type="Gene3D" id="3.30.420.40">
    <property type="match status" value="2"/>
</dbReference>
<evidence type="ECO:0000313" key="1">
    <source>
        <dbReference type="EMBL" id="MBT1708134.1"/>
    </source>
</evidence>
<dbReference type="PANTHER" id="PTHR30605:SF0">
    <property type="entry name" value="ANHYDRO-N-ACETYLMURAMIC ACID KINASE"/>
    <property type="match status" value="1"/>
</dbReference>
<sequence length="366" mass="39606">MDSKNNSKKDVYKVLGLMSGTSLDGLDIAYCTFKQTDAGWTFSIVQAETLKYTSPWQKKLKTAHQLSGDALVALDVEYGHFLGEACRTFLSKHKLNVDFIASHGHTVFHQPDKGFTLQIGNGQALYTSAGKPVIYDFRSLDVLYGGQGAPLVPVGDKHLFHEYDVCLNLGGIANLSLEVKGKRLAWDAAFVNMGLNYLAGKAGKGYDAGGAMAAEGELHAGLLKSLTKAYEPLRAKKPSLGREIFEKKFRPLLDKDTIALHDRLHTFTVAAAREVGDAILGSVGNRAASVLCTGGGAFNHFFMSCLLEHCGDQISLILPDETVIKFKEALVFAFLGVLRSRNEVNCLKSVTQASRDSSSGLTVGLV</sequence>
<dbReference type="EMBL" id="JAHESE010000005">
    <property type="protein sequence ID" value="MBT1708134.1"/>
    <property type="molecule type" value="Genomic_DNA"/>
</dbReference>
<keyword evidence="2" id="KW-1185">Reference proteome</keyword>
<accession>A0AAP2GPD2</accession>
<reference evidence="1 2" key="1">
    <citation type="submission" date="2021-05" db="EMBL/GenBank/DDBJ databases">
        <title>A Polyphasic approach of four new species of the genus Ohtaekwangia: Ohtaekwangia histidinii sp. nov., Ohtaekwangia cretensis sp. nov., Ohtaekwangia indiensis sp. nov., Ohtaekwangia reichenbachii sp. nov. from diverse environment.</title>
        <authorList>
            <person name="Octaviana S."/>
        </authorList>
    </citation>
    <scope>NUCLEOTIDE SEQUENCE [LARGE SCALE GENOMIC DNA]</scope>
    <source>
        <strain evidence="1 2">PWU5</strain>
    </source>
</reference>
<dbReference type="GO" id="GO:0009254">
    <property type="term" value="P:peptidoglycan turnover"/>
    <property type="evidence" value="ECO:0007669"/>
    <property type="project" value="InterPro"/>
</dbReference>
<dbReference type="InterPro" id="IPR043129">
    <property type="entry name" value="ATPase_NBD"/>
</dbReference>
<keyword evidence="1" id="KW-0418">Kinase</keyword>
<dbReference type="PANTHER" id="PTHR30605">
    <property type="entry name" value="ANHYDRO-N-ACETYLMURAMIC ACID KINASE"/>
    <property type="match status" value="1"/>
</dbReference>
<dbReference type="GO" id="GO:0005524">
    <property type="term" value="F:ATP binding"/>
    <property type="evidence" value="ECO:0007669"/>
    <property type="project" value="InterPro"/>
</dbReference>
<dbReference type="GO" id="GO:0016301">
    <property type="term" value="F:kinase activity"/>
    <property type="evidence" value="ECO:0007669"/>
    <property type="project" value="UniProtKB-KW"/>
</dbReference>
<dbReference type="AlphaFoldDB" id="A0AAP2GPD2"/>
<organism evidence="1 2">
    <name type="scientific">Dawidia cretensis</name>
    <dbReference type="NCBI Taxonomy" id="2782350"/>
    <lineage>
        <taxon>Bacteria</taxon>
        <taxon>Pseudomonadati</taxon>
        <taxon>Bacteroidota</taxon>
        <taxon>Cytophagia</taxon>
        <taxon>Cytophagales</taxon>
        <taxon>Chryseotaleaceae</taxon>
        <taxon>Dawidia</taxon>
    </lineage>
</organism>
<dbReference type="EC" id="2.7.1.170" evidence="1"/>
<dbReference type="Pfam" id="PF03702">
    <property type="entry name" value="AnmK"/>
    <property type="match status" value="1"/>
</dbReference>
<keyword evidence="1" id="KW-0808">Transferase</keyword>